<sequence length="273" mass="28172">MSPGAGRRGAVALAVIVVVIGGLALGARTLWHAAQTAVQPSGCDFGAYHVELSRSENAAQMVSVVLRRGLPERAAVLSLGAALQESKLDNIPSGQGDRDSVGILQQRPSQGWGTAQNLSDVRYATGKFLDALVKIDGWKTDSLAVVVQKVQVSADGSAYAKHEQQAQVMADALTGKAPAAVTCDFDKPTKVAAMATVVAQLKAELPVAAPAASGTTITVPGASWATAAWLVTHADRYGIAEVRCKGQRWQRSGGWKADGSASSAGVVATMATV</sequence>
<keyword evidence="2" id="KW-1185">Reference proteome</keyword>
<name>A0ABY4QVW8_9ACTN</name>
<proteinExistence type="predicted"/>
<dbReference type="EMBL" id="CP097332">
    <property type="protein sequence ID" value="UQX87710.1"/>
    <property type="molecule type" value="Genomic_DNA"/>
</dbReference>
<evidence type="ECO:0000313" key="1">
    <source>
        <dbReference type="EMBL" id="UQX87710.1"/>
    </source>
</evidence>
<accession>A0ABY4QVW8</accession>
<gene>
    <name evidence="1" type="ORF">M6D93_15575</name>
</gene>
<reference evidence="1" key="1">
    <citation type="journal article" date="2018" name="Int. J. Syst. Evol. Microbiol.">
        <title>Jatrophihabitans telluris sp. nov., isolated from sediment soil of lava forest wetlands and the emended description of the genus Jatrophihabitans.</title>
        <authorList>
            <person name="Lee K.C."/>
            <person name="Suh M.K."/>
            <person name="Eom M.K."/>
            <person name="Kim K.K."/>
            <person name="Kim J.S."/>
            <person name="Kim D.S."/>
            <person name="Ko S.H."/>
            <person name="Shin Y.K."/>
            <person name="Lee J.S."/>
        </authorList>
    </citation>
    <scope>NUCLEOTIDE SEQUENCE</scope>
    <source>
        <strain evidence="1">N237</strain>
    </source>
</reference>
<dbReference type="Proteomes" id="UP001056336">
    <property type="component" value="Chromosome"/>
</dbReference>
<reference evidence="1" key="2">
    <citation type="submission" date="2022-05" db="EMBL/GenBank/DDBJ databases">
        <authorList>
            <person name="Kim J.-S."/>
            <person name="Lee K."/>
            <person name="Suh M."/>
            <person name="Eom M."/>
            <person name="Kim J.-S."/>
            <person name="Kim D.-S."/>
            <person name="Ko S.-H."/>
            <person name="Shin Y."/>
            <person name="Lee J.-S."/>
        </authorList>
    </citation>
    <scope>NUCLEOTIDE SEQUENCE</scope>
    <source>
        <strain evidence="1">N237</strain>
    </source>
</reference>
<evidence type="ECO:0000313" key="2">
    <source>
        <dbReference type="Proteomes" id="UP001056336"/>
    </source>
</evidence>
<protein>
    <recommendedName>
        <fullName evidence="3">Heavy metal transporter</fullName>
    </recommendedName>
</protein>
<evidence type="ECO:0008006" key="3">
    <source>
        <dbReference type="Google" id="ProtNLM"/>
    </source>
</evidence>
<organism evidence="1 2">
    <name type="scientific">Jatrophihabitans telluris</name>
    <dbReference type="NCBI Taxonomy" id="2038343"/>
    <lineage>
        <taxon>Bacteria</taxon>
        <taxon>Bacillati</taxon>
        <taxon>Actinomycetota</taxon>
        <taxon>Actinomycetes</taxon>
        <taxon>Jatrophihabitantales</taxon>
        <taxon>Jatrophihabitantaceae</taxon>
        <taxon>Jatrophihabitans</taxon>
    </lineage>
</organism>
<dbReference type="RefSeq" id="WP_249770499.1">
    <property type="nucleotide sequence ID" value="NZ_CP097332.1"/>
</dbReference>